<dbReference type="KEGG" id="ache:ACHE_50736A"/>
<dbReference type="GO" id="GO:0042407">
    <property type="term" value="P:cristae formation"/>
    <property type="evidence" value="ECO:0007669"/>
    <property type="project" value="TreeGrafter"/>
</dbReference>
<keyword evidence="5" id="KW-1133">Transmembrane helix</keyword>
<sequence>MSDESYTTLQTYPQPPDDEDDYYALLGLPRNPPPSDPEIRSAYRTLTFSFHPDKQPSHLREAAQHHFERIHEAYETLIDARKRTVYDILGAEGVRAEWSATGTMGGGAGGKREVGVKAKSPEEFRRWFLELMRKRERVAVNSMVQSRGAVTLGVDASDMVELSEDGTEFFVHVPEVKTGSFAVGYNFKAPFPTWEGVLGKIVKEDGDDDDDEKEEGKEKNAYDEALFKPELTINAGISGPVEHLVQEAQLRYEDGREGSAEVGHTPRLERRMRLTGVQIPLRPMMSTPEVTLGATVSRVFGDMTSTKGILGKWPFTYLSNSGTAVNAHILPFPFVTTSITKAVAPVPGAYPFRVMFSSAFMNWPHMTPPTVSLGAQKQISKRKHAFVSWSSGTLSWPRPIHRFLNPGDEMGINAGLAMAAFQQASSLNVGIISEPSRSQKVISLEDDEDDEEDVEFQELRENKRKADQAAESWRVQIQATPAQGALVFGYGRNLFSGKPANEPVRSEWTSEGYYGVPAKPETQSVRLEVEANVTLDMGLAFSVEGVRKVGEYTRMGLGVGLQGAQGLALTVSWSRLGQKLKLPITICTYDNINWDIGLAAVIFPWLTYCAVEFGFLRPRERKKRRRLVARKQKQLRRQIPKKKADSAQAIELMAEQVQRRQAREEAQNGLVITKAQYGYMSSGNRRVKGYDPKDYEVVDVTIPVAALVDRGQLVIPRETHKFQLLGFHDPAPLLPKTLKVWYRYHGKEHYVEASDTEGISCPMRVHLR</sequence>
<dbReference type="PROSITE" id="PS00636">
    <property type="entry name" value="DNAJ_1"/>
    <property type="match status" value="1"/>
</dbReference>
<dbReference type="GO" id="GO:0005739">
    <property type="term" value="C:mitochondrion"/>
    <property type="evidence" value="ECO:0007669"/>
    <property type="project" value="GOC"/>
</dbReference>
<keyword evidence="8" id="KW-1185">Reference proteome</keyword>
<dbReference type="InterPro" id="IPR024586">
    <property type="entry name" value="DnaJ-like_C11_C"/>
</dbReference>
<feature type="compositionally biased region" description="Polar residues" evidence="4">
    <location>
        <begin position="1"/>
        <end position="11"/>
    </location>
</feature>
<proteinExistence type="predicted"/>
<name>A0A7R7ZPF1_ASPCH</name>
<reference evidence="7" key="1">
    <citation type="submission" date="2021-01" db="EMBL/GenBank/DDBJ databases">
        <authorList>
            <consortium name="Aspergillus chevalieri M1 genome sequencing consortium"/>
            <person name="Kazuki M."/>
            <person name="Futagami T."/>
        </authorList>
    </citation>
    <scope>NUCLEOTIDE SEQUENCE</scope>
    <source>
        <strain evidence="7">M1</strain>
    </source>
</reference>
<gene>
    <name evidence="7" type="ORF">ACHE_50736A</name>
</gene>
<dbReference type="PANTHER" id="PTHR44157">
    <property type="entry name" value="DNAJ HOMOLOG SUBFAMILY C MEMBER 11"/>
    <property type="match status" value="1"/>
</dbReference>
<evidence type="ECO:0000256" key="3">
    <source>
        <dbReference type="ARBA" id="ARBA00023186"/>
    </source>
</evidence>
<dbReference type="SMART" id="SM00271">
    <property type="entry name" value="DnaJ"/>
    <property type="match status" value="1"/>
</dbReference>
<evidence type="ECO:0000256" key="4">
    <source>
        <dbReference type="SAM" id="MobiDB-lite"/>
    </source>
</evidence>
<dbReference type="GeneID" id="66983896"/>
<keyword evidence="2 5" id="KW-0472">Membrane</keyword>
<protein>
    <recommendedName>
        <fullName evidence="6">J domain-containing protein</fullName>
    </recommendedName>
</protein>
<dbReference type="PRINTS" id="PR00625">
    <property type="entry name" value="JDOMAIN"/>
</dbReference>
<accession>A0A7R7ZPF1</accession>
<evidence type="ECO:0000259" key="6">
    <source>
        <dbReference type="PROSITE" id="PS50076"/>
    </source>
</evidence>
<dbReference type="Pfam" id="PF11875">
    <property type="entry name" value="DnaJ-like_C11_C"/>
    <property type="match status" value="1"/>
</dbReference>
<feature type="transmembrane region" description="Helical" evidence="5">
    <location>
        <begin position="596"/>
        <end position="616"/>
    </location>
</feature>
<dbReference type="GO" id="GO:0016020">
    <property type="term" value="C:membrane"/>
    <property type="evidence" value="ECO:0007669"/>
    <property type="project" value="UniProtKB-SubCell"/>
</dbReference>
<dbReference type="Gene3D" id="1.10.287.110">
    <property type="entry name" value="DnaJ domain"/>
    <property type="match status" value="1"/>
</dbReference>
<dbReference type="PROSITE" id="PS50076">
    <property type="entry name" value="DNAJ_2"/>
    <property type="match status" value="1"/>
</dbReference>
<keyword evidence="5" id="KW-0812">Transmembrane</keyword>
<organism evidence="7 8">
    <name type="scientific">Aspergillus chevalieri</name>
    <name type="common">Eurotium chevalieri</name>
    <dbReference type="NCBI Taxonomy" id="182096"/>
    <lineage>
        <taxon>Eukaryota</taxon>
        <taxon>Fungi</taxon>
        <taxon>Dikarya</taxon>
        <taxon>Ascomycota</taxon>
        <taxon>Pezizomycotina</taxon>
        <taxon>Eurotiomycetes</taxon>
        <taxon>Eurotiomycetidae</taxon>
        <taxon>Eurotiales</taxon>
        <taxon>Aspergillaceae</taxon>
        <taxon>Aspergillus</taxon>
        <taxon>Aspergillus subgen. Aspergillus</taxon>
    </lineage>
</organism>
<dbReference type="InterPro" id="IPR052243">
    <property type="entry name" value="Mito_inner_membrane_organizer"/>
</dbReference>
<comment type="subcellular location">
    <subcellularLocation>
        <location evidence="1">Membrane</location>
    </subcellularLocation>
</comment>
<evidence type="ECO:0000256" key="1">
    <source>
        <dbReference type="ARBA" id="ARBA00004370"/>
    </source>
</evidence>
<dbReference type="InterPro" id="IPR001623">
    <property type="entry name" value="DnaJ_domain"/>
</dbReference>
<dbReference type="AlphaFoldDB" id="A0A7R7ZPF1"/>
<evidence type="ECO:0000313" key="8">
    <source>
        <dbReference type="Proteomes" id="UP000637239"/>
    </source>
</evidence>
<evidence type="ECO:0000256" key="2">
    <source>
        <dbReference type="ARBA" id="ARBA00023136"/>
    </source>
</evidence>
<dbReference type="InterPro" id="IPR055225">
    <property type="entry name" value="DNAJC11-like_beta-barrel"/>
</dbReference>
<keyword evidence="3" id="KW-0143">Chaperone</keyword>
<dbReference type="InterPro" id="IPR036869">
    <property type="entry name" value="J_dom_sf"/>
</dbReference>
<dbReference type="Pfam" id="PF22774">
    <property type="entry name" value="DNAJC11_beta-barrel"/>
    <property type="match status" value="1"/>
</dbReference>
<dbReference type="Proteomes" id="UP000637239">
    <property type="component" value="Chromosome 5"/>
</dbReference>
<feature type="region of interest" description="Disordered" evidence="4">
    <location>
        <begin position="1"/>
        <end position="22"/>
    </location>
</feature>
<dbReference type="EMBL" id="AP024420">
    <property type="protein sequence ID" value="BCR89538.1"/>
    <property type="molecule type" value="Genomic_DNA"/>
</dbReference>
<evidence type="ECO:0000256" key="5">
    <source>
        <dbReference type="SAM" id="Phobius"/>
    </source>
</evidence>
<evidence type="ECO:0000313" key="7">
    <source>
        <dbReference type="EMBL" id="BCR89538.1"/>
    </source>
</evidence>
<reference evidence="7" key="2">
    <citation type="submission" date="2021-02" db="EMBL/GenBank/DDBJ databases">
        <title>Aspergillus chevalieri M1 genome sequence.</title>
        <authorList>
            <person name="Kadooka C."/>
            <person name="Mori K."/>
            <person name="Futagami T."/>
        </authorList>
    </citation>
    <scope>NUCLEOTIDE SEQUENCE</scope>
    <source>
        <strain evidence="7">M1</strain>
    </source>
</reference>
<dbReference type="InterPro" id="IPR018253">
    <property type="entry name" value="DnaJ_domain_CS"/>
</dbReference>
<dbReference type="CDD" id="cd06257">
    <property type="entry name" value="DnaJ"/>
    <property type="match status" value="1"/>
</dbReference>
<dbReference type="Pfam" id="PF00226">
    <property type="entry name" value="DnaJ"/>
    <property type="match status" value="1"/>
</dbReference>
<dbReference type="RefSeq" id="XP_043138060.1">
    <property type="nucleotide sequence ID" value="XM_043280485.1"/>
</dbReference>
<dbReference type="PANTHER" id="PTHR44157:SF1">
    <property type="entry name" value="DNAJ HOMOLOG SUBFAMILY C MEMBER 11"/>
    <property type="match status" value="1"/>
</dbReference>
<dbReference type="SUPFAM" id="SSF46565">
    <property type="entry name" value="Chaperone J-domain"/>
    <property type="match status" value="1"/>
</dbReference>
<feature type="domain" description="J" evidence="6">
    <location>
        <begin position="21"/>
        <end position="90"/>
    </location>
</feature>